<feature type="compositionally biased region" description="Basic and acidic residues" evidence="1">
    <location>
        <begin position="26"/>
        <end position="35"/>
    </location>
</feature>
<feature type="region of interest" description="Disordered" evidence="1">
    <location>
        <begin position="1"/>
        <end position="35"/>
    </location>
</feature>
<dbReference type="PANTHER" id="PTHR23099:SF0">
    <property type="entry name" value="GERM CELL NUCLEAR ACIDIC PROTEIN"/>
    <property type="match status" value="1"/>
</dbReference>
<reference evidence="4" key="1">
    <citation type="journal article" date="2013" name="Science">
        <title>Comparative analysis of bat genomes provides insight into the evolution of flight and immunity.</title>
        <authorList>
            <person name="Zhang G."/>
            <person name="Cowled C."/>
            <person name="Shi Z."/>
            <person name="Huang Z."/>
            <person name="Bishop-Lilly K.A."/>
            <person name="Fang X."/>
            <person name="Wynne J.W."/>
            <person name="Xiong Z."/>
            <person name="Baker M.L."/>
            <person name="Zhao W."/>
            <person name="Tachedjian M."/>
            <person name="Zhu Y."/>
            <person name="Zhou P."/>
            <person name="Jiang X."/>
            <person name="Ng J."/>
            <person name="Yang L."/>
            <person name="Wu L."/>
            <person name="Xiao J."/>
            <person name="Feng Y."/>
            <person name="Chen Y."/>
            <person name="Sun X."/>
            <person name="Zhang Y."/>
            <person name="Marsh G.A."/>
            <person name="Crameri G."/>
            <person name="Broder C.C."/>
            <person name="Frey K.G."/>
            <person name="Wang L.F."/>
            <person name="Wang J."/>
        </authorList>
    </citation>
    <scope>NUCLEOTIDE SEQUENCE [LARGE SCALE GENOMIC DNA]</scope>
</reference>
<dbReference type="GO" id="GO:0005634">
    <property type="term" value="C:nucleus"/>
    <property type="evidence" value="ECO:0007669"/>
    <property type="project" value="TreeGrafter"/>
</dbReference>
<dbReference type="AlphaFoldDB" id="L5MHA0"/>
<dbReference type="Pfam" id="PF10263">
    <property type="entry name" value="SprT-like"/>
    <property type="match status" value="1"/>
</dbReference>
<organism evidence="3 4">
    <name type="scientific">Myotis davidii</name>
    <name type="common">David's myotis</name>
    <dbReference type="NCBI Taxonomy" id="225400"/>
    <lineage>
        <taxon>Eukaryota</taxon>
        <taxon>Metazoa</taxon>
        <taxon>Chordata</taxon>
        <taxon>Craniata</taxon>
        <taxon>Vertebrata</taxon>
        <taxon>Euteleostomi</taxon>
        <taxon>Mammalia</taxon>
        <taxon>Eutheria</taxon>
        <taxon>Laurasiatheria</taxon>
        <taxon>Chiroptera</taxon>
        <taxon>Yangochiroptera</taxon>
        <taxon>Vespertilionidae</taxon>
        <taxon>Myotis</taxon>
    </lineage>
</organism>
<proteinExistence type="predicted"/>
<dbReference type="EMBL" id="KB099691">
    <property type="protein sequence ID" value="ELK37989.1"/>
    <property type="molecule type" value="Genomic_DNA"/>
</dbReference>
<evidence type="ECO:0000313" key="3">
    <source>
        <dbReference type="EMBL" id="ELK37989.1"/>
    </source>
</evidence>
<dbReference type="eggNOG" id="KOG3854">
    <property type="taxonomic scope" value="Eukaryota"/>
</dbReference>
<dbReference type="PANTHER" id="PTHR23099">
    <property type="entry name" value="TRANSCRIPTIONAL REGULATOR"/>
    <property type="match status" value="1"/>
</dbReference>
<name>L5MHA0_MYODS</name>
<dbReference type="InterPro" id="IPR006640">
    <property type="entry name" value="SprT-like_domain"/>
</dbReference>
<evidence type="ECO:0000259" key="2">
    <source>
        <dbReference type="SMART" id="SM00731"/>
    </source>
</evidence>
<accession>L5MHA0</accession>
<feature type="domain" description="SprT-like" evidence="2">
    <location>
        <begin position="201"/>
        <end position="358"/>
    </location>
</feature>
<protein>
    <submittedName>
        <fullName evidence="3">Acidic repeat-containing protein</fullName>
    </submittedName>
</protein>
<sequence>MSTQNRNMDYVVIDSDSDDEYFPEEDGSKDAKSGRDEILEVLSDTDDSMIQEFPIIISDDDDSNVEGPVTTEEDAADEGQMASIGKEMEQCARSLCNSSDDTGENLCQPPNATEVVVDISDIKMSTDGPVPKKRKCKTKNICVTPAVKEQKEVQPSKKKRRAVRPKNCEPRNTNCNIPGCFMRNIEKSKQYSGRKFKKNKDELVQKLYTLMNNTVFENKLPERLDICWNNKMLRTAGLCNSGMFHCPRERYSKIEISLKVCDSADRIRDTLIHELCHAASWLLDGIRDSHGHAWRYYARKCNMVHPELPLVTCCHNYKINYKIYYECAQCKTRVGRYTRSLDVVRFVCAECKGPLVLLPSTRKDGTPIKPHVRPFAKYVKLHYKLVREQKEGSTHGDVMRTLRKDYFICKEKNKL</sequence>
<dbReference type="SMART" id="SM00731">
    <property type="entry name" value="SprT"/>
    <property type="match status" value="1"/>
</dbReference>
<dbReference type="Proteomes" id="UP000010556">
    <property type="component" value="Unassembled WGS sequence"/>
</dbReference>
<evidence type="ECO:0000256" key="1">
    <source>
        <dbReference type="SAM" id="MobiDB-lite"/>
    </source>
</evidence>
<keyword evidence="4" id="KW-1185">Reference proteome</keyword>
<dbReference type="GO" id="GO:0006974">
    <property type="term" value="P:DNA damage response"/>
    <property type="evidence" value="ECO:0007669"/>
    <property type="project" value="UniProtKB-ARBA"/>
</dbReference>
<gene>
    <name evidence="3" type="ORF">MDA_GLEAN10001633</name>
</gene>
<feature type="compositionally biased region" description="Acidic residues" evidence="1">
    <location>
        <begin position="15"/>
        <end position="25"/>
    </location>
</feature>
<evidence type="ECO:0000313" key="4">
    <source>
        <dbReference type="Proteomes" id="UP000010556"/>
    </source>
</evidence>